<dbReference type="PANTHER" id="PTHR45527">
    <property type="entry name" value="NONRIBOSOMAL PEPTIDE SYNTHETASE"/>
    <property type="match status" value="1"/>
</dbReference>
<dbReference type="PROSITE" id="PS00455">
    <property type="entry name" value="AMP_BINDING"/>
    <property type="match status" value="1"/>
</dbReference>
<name>A0AB39N177_9ACTN</name>
<dbReference type="InterPro" id="IPR045851">
    <property type="entry name" value="AMP-bd_C_sf"/>
</dbReference>
<evidence type="ECO:0000259" key="2">
    <source>
        <dbReference type="Pfam" id="PF13193"/>
    </source>
</evidence>
<dbReference type="GO" id="GO:0043041">
    <property type="term" value="P:amino acid activation for nonribosomal peptide biosynthetic process"/>
    <property type="evidence" value="ECO:0007669"/>
    <property type="project" value="TreeGrafter"/>
</dbReference>
<sequence>MSEPGGAASLIHASFSRHAAEQPDAPALILDGSAISYGVLDAASDAYAALLAAHGAGPGQIVPLVLPRSPQLVAVELAVLKCGAAYANIDPDWPADRQAAIFAQTAPKVVVTGPATEVEADAEVLRVEFEDLTEPAARASAFTPAHVTAADPATVFFTSGTTGRPKGVVVPHRAVTRLFGPHGLAGFGPGHVTPQAAAIAWDMYAFELWGQLSTGGCAVLVPQGHLLPNTLRELIHTVGVDTVWLTTSLFNLFVDEDVDCFTGVRQMLIGGEKLSPGHVRTFLERHPSIPLRNGYGPVENCMLTTTHLIRPQDCDIAEGIPVGSVVPGTTVLILSSTDTPCAAGETGEVCVAGTGLAVHYLDEPEMTAEKFPTVEIDGSPVRIYRTGDFGLVDDEGVLQFRGRRDRQVKISGYRIELAEIENAARGIEGVRECIVVPLSAPDGQVSGLALCYVAQSVDGSGDTDGLLGERELRRALSLLLPDYLVPRVIRRLDRFPVTANGKADQAELRRMAASSRGGRP</sequence>
<dbReference type="InterPro" id="IPR025110">
    <property type="entry name" value="AMP-bd_C"/>
</dbReference>
<evidence type="ECO:0000313" key="3">
    <source>
        <dbReference type="EMBL" id="XDQ11600.1"/>
    </source>
</evidence>
<dbReference type="RefSeq" id="WP_369271831.1">
    <property type="nucleotide sequence ID" value="NZ_CP163432.1"/>
</dbReference>
<dbReference type="GO" id="GO:0031177">
    <property type="term" value="F:phosphopantetheine binding"/>
    <property type="evidence" value="ECO:0007669"/>
    <property type="project" value="TreeGrafter"/>
</dbReference>
<dbReference type="AlphaFoldDB" id="A0AB39N177"/>
<proteinExistence type="predicted"/>
<dbReference type="GO" id="GO:0005737">
    <property type="term" value="C:cytoplasm"/>
    <property type="evidence" value="ECO:0007669"/>
    <property type="project" value="TreeGrafter"/>
</dbReference>
<dbReference type="GO" id="GO:0044550">
    <property type="term" value="P:secondary metabolite biosynthetic process"/>
    <property type="evidence" value="ECO:0007669"/>
    <property type="project" value="TreeGrafter"/>
</dbReference>
<protein>
    <submittedName>
        <fullName evidence="3">Amino acid adenylation domain-containing protein</fullName>
    </submittedName>
</protein>
<dbReference type="EMBL" id="CP163432">
    <property type="protein sequence ID" value="XDQ11600.1"/>
    <property type="molecule type" value="Genomic_DNA"/>
</dbReference>
<reference evidence="3" key="1">
    <citation type="submission" date="2024-07" db="EMBL/GenBank/DDBJ databases">
        <authorList>
            <person name="Yu S.T."/>
        </authorList>
    </citation>
    <scope>NUCLEOTIDE SEQUENCE</scope>
    <source>
        <strain evidence="3">R11</strain>
    </source>
</reference>
<dbReference type="InterPro" id="IPR042099">
    <property type="entry name" value="ANL_N_sf"/>
</dbReference>
<dbReference type="Pfam" id="PF00501">
    <property type="entry name" value="AMP-binding"/>
    <property type="match status" value="1"/>
</dbReference>
<dbReference type="Gene3D" id="3.40.50.12780">
    <property type="entry name" value="N-terminal domain of ligase-like"/>
    <property type="match status" value="1"/>
</dbReference>
<dbReference type="Pfam" id="PF13193">
    <property type="entry name" value="AMP-binding_C"/>
    <property type="match status" value="1"/>
</dbReference>
<organism evidence="3">
    <name type="scientific">Streptomyces sp. R11</name>
    <dbReference type="NCBI Taxonomy" id="3238625"/>
    <lineage>
        <taxon>Bacteria</taxon>
        <taxon>Bacillati</taxon>
        <taxon>Actinomycetota</taxon>
        <taxon>Actinomycetes</taxon>
        <taxon>Kitasatosporales</taxon>
        <taxon>Streptomycetaceae</taxon>
        <taxon>Streptomyces</taxon>
    </lineage>
</organism>
<dbReference type="InterPro" id="IPR010071">
    <property type="entry name" value="AA_adenyl_dom"/>
</dbReference>
<gene>
    <name evidence="3" type="ORF">AB5J55_18975</name>
</gene>
<accession>A0AB39N177</accession>
<feature type="domain" description="AMP-binding enzyme C-terminal" evidence="2">
    <location>
        <begin position="419"/>
        <end position="502"/>
    </location>
</feature>
<dbReference type="SUPFAM" id="SSF56801">
    <property type="entry name" value="Acetyl-CoA synthetase-like"/>
    <property type="match status" value="1"/>
</dbReference>
<evidence type="ECO:0000259" key="1">
    <source>
        <dbReference type="Pfam" id="PF00501"/>
    </source>
</evidence>
<dbReference type="NCBIfam" id="TIGR01733">
    <property type="entry name" value="AA-adenyl-dom"/>
    <property type="match status" value="1"/>
</dbReference>
<dbReference type="InterPro" id="IPR000873">
    <property type="entry name" value="AMP-dep_synth/lig_dom"/>
</dbReference>
<dbReference type="Gene3D" id="3.30.300.30">
    <property type="match status" value="1"/>
</dbReference>
<feature type="domain" description="AMP-dependent synthetase/ligase" evidence="1">
    <location>
        <begin position="15"/>
        <end position="361"/>
    </location>
</feature>
<dbReference type="InterPro" id="IPR020845">
    <property type="entry name" value="AMP-binding_CS"/>
</dbReference>
<dbReference type="PANTHER" id="PTHR45527:SF1">
    <property type="entry name" value="FATTY ACID SYNTHASE"/>
    <property type="match status" value="1"/>
</dbReference>